<dbReference type="InterPro" id="IPR043502">
    <property type="entry name" value="DNA/RNA_pol_sf"/>
</dbReference>
<evidence type="ECO:0000259" key="2">
    <source>
        <dbReference type="PROSITE" id="PS50172"/>
    </source>
</evidence>
<reference evidence="4 5" key="1">
    <citation type="submission" date="2015-04" db="EMBL/GenBank/DDBJ databases">
        <authorList>
            <consortium name="Pathogen Informatics"/>
        </authorList>
    </citation>
    <scope>NUCLEOTIDE SEQUENCE [LARGE SCALE GENOMIC DNA]</scope>
    <source>
        <strain evidence="4 5">SGS1</strain>
    </source>
</reference>
<dbReference type="Gene3D" id="3.40.50.10190">
    <property type="entry name" value="BRCT domain"/>
    <property type="match status" value="1"/>
</dbReference>
<proteinExistence type="predicted"/>
<dbReference type="RefSeq" id="XP_028532322.1">
    <property type="nucleotide sequence ID" value="XM_028675765.1"/>
</dbReference>
<organism evidence="4 5">
    <name type="scientific">Plasmodium relictum</name>
    <dbReference type="NCBI Taxonomy" id="85471"/>
    <lineage>
        <taxon>Eukaryota</taxon>
        <taxon>Sar</taxon>
        <taxon>Alveolata</taxon>
        <taxon>Apicomplexa</taxon>
        <taxon>Aconoidasida</taxon>
        <taxon>Haemosporida</taxon>
        <taxon>Plasmodiidae</taxon>
        <taxon>Plasmodium</taxon>
        <taxon>Plasmodium (Haemamoeba)</taxon>
    </lineage>
</organism>
<dbReference type="SUPFAM" id="SSF52113">
    <property type="entry name" value="BRCT domain"/>
    <property type="match status" value="1"/>
</dbReference>
<dbReference type="VEuPathDB" id="PlasmoDB:PRELSG_0707900"/>
<dbReference type="GO" id="GO:0017125">
    <property type="term" value="F:deoxycytidyl transferase activity"/>
    <property type="evidence" value="ECO:0007669"/>
    <property type="project" value="TreeGrafter"/>
</dbReference>
<dbReference type="KEGG" id="prel:PRELSG_0707900"/>
<dbReference type="Gene3D" id="3.40.1170.60">
    <property type="match status" value="1"/>
</dbReference>
<dbReference type="InterPro" id="IPR001357">
    <property type="entry name" value="BRCT_dom"/>
</dbReference>
<evidence type="ECO:0000313" key="4">
    <source>
        <dbReference type="EMBL" id="CRG99315.1"/>
    </source>
</evidence>
<dbReference type="Pfam" id="PF00817">
    <property type="entry name" value="IMS"/>
    <property type="match status" value="1"/>
</dbReference>
<dbReference type="Gene3D" id="3.30.70.270">
    <property type="match status" value="1"/>
</dbReference>
<dbReference type="GO" id="GO:0003887">
    <property type="term" value="F:DNA-directed DNA polymerase activity"/>
    <property type="evidence" value="ECO:0007669"/>
    <property type="project" value="TreeGrafter"/>
</dbReference>
<feature type="domain" description="UmuC" evidence="3">
    <location>
        <begin position="557"/>
        <end position="718"/>
    </location>
</feature>
<dbReference type="OMA" id="HFCIFIM"/>
<dbReference type="EMBL" id="LN835302">
    <property type="protein sequence ID" value="CRG99315.1"/>
    <property type="molecule type" value="Genomic_DNA"/>
</dbReference>
<dbReference type="GO" id="GO:0070987">
    <property type="term" value="P:error-free translesion synthesis"/>
    <property type="evidence" value="ECO:0007669"/>
    <property type="project" value="TreeGrafter"/>
</dbReference>
<dbReference type="PROSITE" id="PS50173">
    <property type="entry name" value="UMUC"/>
    <property type="match status" value="1"/>
</dbReference>
<gene>
    <name evidence="4" type="ORF">PRELSG_0707900</name>
</gene>
<dbReference type="InterPro" id="IPR001126">
    <property type="entry name" value="UmuC"/>
</dbReference>
<dbReference type="GO" id="GO:0006281">
    <property type="term" value="P:DNA repair"/>
    <property type="evidence" value="ECO:0007669"/>
    <property type="project" value="InterPro"/>
</dbReference>
<dbReference type="PANTHER" id="PTHR45990">
    <property type="entry name" value="DNA REPAIR PROTEIN REV1"/>
    <property type="match status" value="1"/>
</dbReference>
<evidence type="ECO:0000259" key="3">
    <source>
        <dbReference type="PROSITE" id="PS50173"/>
    </source>
</evidence>
<dbReference type="PANTHER" id="PTHR45990:SF1">
    <property type="entry name" value="DNA REPAIR PROTEIN REV1"/>
    <property type="match status" value="1"/>
</dbReference>
<evidence type="ECO:0000256" key="1">
    <source>
        <dbReference type="SAM" id="Coils"/>
    </source>
</evidence>
<dbReference type="SUPFAM" id="SSF56672">
    <property type="entry name" value="DNA/RNA polymerases"/>
    <property type="match status" value="1"/>
</dbReference>
<keyword evidence="5" id="KW-1185">Reference proteome</keyword>
<protein>
    <submittedName>
        <fullName evidence="4">DNA repair protein REV1, putative</fullName>
    </submittedName>
</protein>
<keyword evidence="1" id="KW-0175">Coiled coil</keyword>
<dbReference type="GO" id="GO:0042276">
    <property type="term" value="P:error-prone translesion synthesis"/>
    <property type="evidence" value="ECO:0007669"/>
    <property type="project" value="TreeGrafter"/>
</dbReference>
<feature type="domain" description="BRCT" evidence="2">
    <location>
        <begin position="166"/>
        <end position="241"/>
    </location>
</feature>
<dbReference type="GO" id="GO:0005634">
    <property type="term" value="C:nucleus"/>
    <property type="evidence" value="ECO:0007669"/>
    <property type="project" value="TreeGrafter"/>
</dbReference>
<dbReference type="PROSITE" id="PS50172">
    <property type="entry name" value="BRCT"/>
    <property type="match status" value="1"/>
</dbReference>
<feature type="coiled-coil region" evidence="1">
    <location>
        <begin position="808"/>
        <end position="838"/>
    </location>
</feature>
<evidence type="ECO:0000313" key="5">
    <source>
        <dbReference type="Proteomes" id="UP000220158"/>
    </source>
</evidence>
<dbReference type="OrthoDB" id="427711at2759"/>
<accession>A0A1J1H6U6</accession>
<dbReference type="Proteomes" id="UP000220158">
    <property type="component" value="Chromosome 7"/>
</dbReference>
<sequence>MDVEYGGSRSFEKYIGNKEEKIPLSYNKKYDAEIKESYENFKKGPLLFMNCNFYIDDLVSLYSLFNSSENLSIPNTIPDNERNYHMSCNNMINSYTVNSPIKSEFSYENTINNLNVTEKEMNKTPKKSEYYIINEIDTDNTFDSFMKSYQSISTCKPSVYNSYINKKEKLEILILQNGGIIHNTLTSKVTHIISNNIALGSKKYSDYKKSVKQSKIFIVTDKYIFDCVISKSRLPEQLYLPPLLRYNCHQITEYFSFKKKPKKNNQNNKSPLDYSTNNNSLTHINIKRTLNSAYNDENNVYNNVSNVNGDNINNKIIIGNNLGNNSASNLEKFSITQNESIIAISKENKIVKNYYTQDRQMAILNMQMDYENLKKYIISNSCEYFEKLYKFYLEKELKENIFSEKSNLYINEKSFDEFSRKYRILNHLSENEIKWIKGKSKLNINIRNVWENDIIHFFFDMVLKKKKGENKNISVVNKNGIKENDENKYVEKERYEVKKDKNSNVNNEHDASDKIIDSISGYFYNSRLSILGNWNYITKELFNFEEIKKSDNRKFVYLYIDFDNYFLNASIKNNNSINYEKDVNNEILCVCHSLKKEESYGIISSTNYWGKKNKIYKGMLKRDATKLHKNIHFIKYDFSNILKCSYLFLLVLINYSKNVKILSVDESIVQLFYEKEEDIFLISKRISDDIYNLTKLNVSIGISGNLSLSRKALKFCKKRFLFFDFYHHFNIFLRKHIDIKKEEKAKENFEYEFLKKIPLENNIINKSSEEKIGIENNMKHLQGSKIEINEEVNINSDEYASILNNVHIENLFNEYLTFEEKRKELLEVINKRNKYNEDDENNYFLDIMKEKREKNVEFTFSKFMQINRENLEYITNTFFEKVEHPISKYFFFYKENDYYLNILKKFNYLNGKFIYFNIYYIPSDASSNNTIENYKNKKESENLDEKKSISISVNYGVRFQKINDFYYLIYFMTKQLYLRLKIKNLKANSLSVNFFMKDENENVNPLKYLGRGKFIKINSKIKLNYYTDFFFVFFFKVIYNFDLLSNKLSELRGVQIICSDIVNDKYNINKKSILYYFDAKNKNCNLKEQGNDGKSKENKNSLNVIEKKKEENNKIISGACKKERSLTKMTKEKKIGTGKKTNQINTIKRKSKKNKIAMNKKLVNNKERKNISIDPNENEKNYFSHITYKKSILRYFINDSRKINIKNILINKPIYFSSKKSKKRNLKKNYSSLNRNTAMLKKIKVTKNCKIFDFFPNILKKKNKNSIYSDEMKKLNENNLIVQTNIFDSIINKRVKMENNIKEVGCCYLCYKEIYETVKDKQNIHNNINCRECANNIFCYNYVSNNLYLINQKNEKFNFYIYIKKIVSSYIFYFNSIFENHNCDKKLRDQYYLHKFILNILDNLCETLHNKRFIDVLHNFLKVFKYVWCLNKNSFPPLFQNILTKYNMYQI</sequence>
<dbReference type="GeneID" id="39735416"/>
<dbReference type="InterPro" id="IPR036775">
    <property type="entry name" value="DNA_pol_Y-fam_lit_finger_sf"/>
</dbReference>
<dbReference type="InterPro" id="IPR036420">
    <property type="entry name" value="BRCT_dom_sf"/>
</dbReference>
<name>A0A1J1H6U6_PLARL</name>
<dbReference type="Pfam" id="PF00533">
    <property type="entry name" value="BRCT"/>
    <property type="match status" value="1"/>
</dbReference>
<dbReference type="Gene3D" id="3.30.1490.100">
    <property type="entry name" value="DNA polymerase, Y-family, little finger domain"/>
    <property type="match status" value="1"/>
</dbReference>
<dbReference type="GO" id="GO:0003684">
    <property type="term" value="F:damaged DNA binding"/>
    <property type="evidence" value="ECO:0007669"/>
    <property type="project" value="InterPro"/>
</dbReference>
<dbReference type="InterPro" id="IPR043128">
    <property type="entry name" value="Rev_trsase/Diguanyl_cyclase"/>
</dbReference>